<dbReference type="EMBL" id="LIZX01000262">
    <property type="protein sequence ID" value="KPJ62633.1"/>
    <property type="molecule type" value="Genomic_DNA"/>
</dbReference>
<sequence length="180" mass="21329">MIEGKKVRIRALEKTDIDEIMKWVNDEEVKDNLLMRYPVSRYQEEKWIETALDDSNQRNKVFAIETKEGIYLGGIGLHRIDWENRNAEAGIVIGKKEHWNKGYGTDAMMAILDFAFSQMNLHRVYLRVFEYNLRGIRSYQKCGFKKEGVLRQDRYDNGEYHNTVMMGILRDEFKKLPNVE</sequence>
<reference evidence="2 3" key="1">
    <citation type="journal article" date="2015" name="Microbiome">
        <title>Genomic resolution of linkages in carbon, nitrogen, and sulfur cycling among widespread estuary sediment bacteria.</title>
        <authorList>
            <person name="Baker B.J."/>
            <person name="Lazar C.S."/>
            <person name="Teske A.P."/>
            <person name="Dick G.J."/>
        </authorList>
    </citation>
    <scope>NUCLEOTIDE SEQUENCE [LARGE SCALE GENOMIC DNA]</scope>
    <source>
        <strain evidence="2">DG_54_3</strain>
    </source>
</reference>
<comment type="caution">
    <text evidence="2">The sequence shown here is derived from an EMBL/GenBank/DDBJ whole genome shotgun (WGS) entry which is preliminary data.</text>
</comment>
<protein>
    <recommendedName>
        <fullName evidence="1">N-acetyltransferase domain-containing protein</fullName>
    </recommendedName>
</protein>
<organism evidence="2 3">
    <name type="scientific">candidate division WOR-1 bacterium DG_54_3</name>
    <dbReference type="NCBI Taxonomy" id="1703775"/>
    <lineage>
        <taxon>Bacteria</taxon>
        <taxon>Bacillati</taxon>
        <taxon>Saganbacteria</taxon>
    </lineage>
</organism>
<dbReference type="PROSITE" id="PS51186">
    <property type="entry name" value="GNAT"/>
    <property type="match status" value="1"/>
</dbReference>
<evidence type="ECO:0000259" key="1">
    <source>
        <dbReference type="PROSITE" id="PS51186"/>
    </source>
</evidence>
<evidence type="ECO:0000313" key="3">
    <source>
        <dbReference type="Proteomes" id="UP000051861"/>
    </source>
</evidence>
<accession>A0A0S7XKL5</accession>
<feature type="domain" description="N-acetyltransferase" evidence="1">
    <location>
        <begin position="7"/>
        <end position="171"/>
    </location>
</feature>
<dbReference type="Pfam" id="PF13302">
    <property type="entry name" value="Acetyltransf_3"/>
    <property type="match status" value="1"/>
</dbReference>
<dbReference type="Proteomes" id="UP000051861">
    <property type="component" value="Unassembled WGS sequence"/>
</dbReference>
<dbReference type="AlphaFoldDB" id="A0A0S7XKL5"/>
<dbReference type="PANTHER" id="PTHR43415:SF3">
    <property type="entry name" value="GNAT-FAMILY ACETYLTRANSFERASE"/>
    <property type="match status" value="1"/>
</dbReference>
<dbReference type="Gene3D" id="3.40.630.30">
    <property type="match status" value="1"/>
</dbReference>
<dbReference type="PANTHER" id="PTHR43415">
    <property type="entry name" value="SPERMIDINE N(1)-ACETYLTRANSFERASE"/>
    <property type="match status" value="1"/>
</dbReference>
<gene>
    <name evidence="2" type="ORF">AMJ44_15390</name>
</gene>
<dbReference type="InterPro" id="IPR000182">
    <property type="entry name" value="GNAT_dom"/>
</dbReference>
<evidence type="ECO:0000313" key="2">
    <source>
        <dbReference type="EMBL" id="KPJ62633.1"/>
    </source>
</evidence>
<name>A0A0S7XKL5_UNCSA</name>
<proteinExistence type="predicted"/>
<dbReference type="GO" id="GO:0016747">
    <property type="term" value="F:acyltransferase activity, transferring groups other than amino-acyl groups"/>
    <property type="evidence" value="ECO:0007669"/>
    <property type="project" value="InterPro"/>
</dbReference>
<dbReference type="SUPFAM" id="SSF55729">
    <property type="entry name" value="Acyl-CoA N-acyltransferases (Nat)"/>
    <property type="match status" value="1"/>
</dbReference>
<dbReference type="InterPro" id="IPR016181">
    <property type="entry name" value="Acyl_CoA_acyltransferase"/>
</dbReference>